<dbReference type="InterPro" id="IPR000477">
    <property type="entry name" value="RT_dom"/>
</dbReference>
<dbReference type="Pfam" id="PF03732">
    <property type="entry name" value="Retrotrans_gag"/>
    <property type="match status" value="1"/>
</dbReference>
<dbReference type="Pfam" id="PF17921">
    <property type="entry name" value="Integrase_H2C2"/>
    <property type="match status" value="1"/>
</dbReference>
<dbReference type="InterPro" id="IPR036397">
    <property type="entry name" value="RNaseH_sf"/>
</dbReference>
<comment type="caution">
    <text evidence="13">The sequence shown here is derived from an EMBL/GenBank/DDBJ whole genome shotgun (WGS) entry which is preliminary data.</text>
</comment>
<evidence type="ECO:0000256" key="10">
    <source>
        <dbReference type="SAM" id="MobiDB-lite"/>
    </source>
</evidence>
<keyword evidence="6" id="KW-0378">Hydrolase</keyword>
<organism evidence="13 14">
    <name type="scientific">Cirrhinus mrigala</name>
    <name type="common">Mrigala</name>
    <dbReference type="NCBI Taxonomy" id="683832"/>
    <lineage>
        <taxon>Eukaryota</taxon>
        <taxon>Metazoa</taxon>
        <taxon>Chordata</taxon>
        <taxon>Craniata</taxon>
        <taxon>Vertebrata</taxon>
        <taxon>Euteleostomi</taxon>
        <taxon>Actinopterygii</taxon>
        <taxon>Neopterygii</taxon>
        <taxon>Teleostei</taxon>
        <taxon>Ostariophysi</taxon>
        <taxon>Cypriniformes</taxon>
        <taxon>Cyprinidae</taxon>
        <taxon>Labeoninae</taxon>
        <taxon>Labeonini</taxon>
        <taxon>Cirrhinus</taxon>
    </lineage>
</organism>
<dbReference type="InterPro" id="IPR001878">
    <property type="entry name" value="Znf_CCHC"/>
</dbReference>
<dbReference type="InterPro" id="IPR043502">
    <property type="entry name" value="DNA/RNA_pol_sf"/>
</dbReference>
<dbReference type="FunFam" id="3.30.70.270:FF:000026">
    <property type="entry name" value="Transposon Ty3-G Gag-Pol polyprotein"/>
    <property type="match status" value="1"/>
</dbReference>
<keyword evidence="3" id="KW-0808">Transferase</keyword>
<keyword evidence="7" id="KW-0511">Multifunctional enzyme</keyword>
<evidence type="ECO:0000256" key="7">
    <source>
        <dbReference type="ARBA" id="ARBA00023268"/>
    </source>
</evidence>
<dbReference type="FunFam" id="3.10.20.370:FF:000003">
    <property type="entry name" value="Transposon Tf2-6 polyprotein"/>
    <property type="match status" value="1"/>
</dbReference>
<sequence length="1149" mass="129351">MSSSDPFQELVDAVRQAILATSPSPTASNPSPPPAPSPIVNNASSPLPVVCPMVRTTPYSGAAGDCKGFLLQCSITFATYPQVYNSDSSKIGYLISCLTGTALRWAESIWNQAGPPVNTYAAFTRHFMEVFGRIDQETSAGEELYHFRQGTLSIQEYSVKFRTLAASSGWNEMALLTTYRQGLEPNLRMMLAPYDDSMGLERFIQMTIRCAARISSYSNSSMSTGGASPGPPADHSPPEQPLEPMQVDSRRLTPQERQRRLSLGLCLYCGQSSHQIRDCPTRPVRPLVSTILPIYEKLNPFTSNVILTANDVSFTVAALIDSGSAGNFISGALAQRLGLQTTPTEVKYHVQSITGQSLSKKDVKHRAGPIHLQIGQCHEEEIWLLVLEGSTIDVVLGRPWLARHNPILSWGSGEIMKWGDTCWPECFPKLPLRSTVSITMCSTTIESPIEKQSVNIPPCYSSFQDVFCPKRAARLPPHRPWDCAIDLLPDASVPQGRIFPLSIPETKAMEEYIQEALKQGYIRPSTSPAASSFFFVAKKDGGLRPCIDYRALNEGTVKFKYPLPLVPAAIEKLRGAKVFTKLDLRSAYNLIRIRKGDEWKTAFITPTGHYEYRVMPYGLVNAPSVFQNFMHEIFRDYLHQFMIIYIDDLLIYSTNLSEHHQQVTKVLQRLREHNLYLKAEKCTFHQSSVQFLGYFIDHTGVKMDESKVKAIVNWPTPTTVKSLQKFLGFSNFYRRFINNYSTIASPLTSMLKGKPKTLTWTPEASQTFQQLKQAFITAPILAHPDPQLPFVVEVDASTTGVGAVLSQQQQQGKSPELHPCAYFSKKLSQAERNYDIGNRELLAIKLALEEWRHWLEGSIHPFQVLTDHKNLQYLRDAKRLTPRQARWALFFTRFQFSISYRPGSKNVRADALSRIHSPEETPEPIEPILPEKIFVNPIQWTTPPVASEPAPEAPPDCPPHRRFVPPDERIPLIHSSHTSLGTGHPGTNRTLSLLQDRFWWPRMELDVQRYVRGCRECAMSKSPRHLPSGKLVPLRVPNRPWSHLGVDFITDLPPSEGVTVSLSSGYHPQTNGQTERKIQEVGRFLRTFCTSHQDTWNQFLGWAEYAQNSLRQATTGLTPFQCILGFQPPLFPWTGEPSDVPSVDHWFRE</sequence>
<dbReference type="EC" id="3.1.26.4" evidence="2"/>
<proteinExistence type="inferred from homology"/>
<dbReference type="InterPro" id="IPR041588">
    <property type="entry name" value="Integrase_H2C2"/>
</dbReference>
<dbReference type="GO" id="GO:0006259">
    <property type="term" value="P:DNA metabolic process"/>
    <property type="evidence" value="ECO:0007669"/>
    <property type="project" value="UniProtKB-ARBA"/>
</dbReference>
<dbReference type="Gene3D" id="3.30.70.270">
    <property type="match status" value="2"/>
</dbReference>
<evidence type="ECO:0000259" key="11">
    <source>
        <dbReference type="PROSITE" id="PS50158"/>
    </source>
</evidence>
<dbReference type="CDD" id="cd09274">
    <property type="entry name" value="RNase_HI_RT_Ty3"/>
    <property type="match status" value="1"/>
</dbReference>
<dbReference type="Pfam" id="PF17919">
    <property type="entry name" value="RT_RNaseH_2"/>
    <property type="match status" value="1"/>
</dbReference>
<gene>
    <name evidence="13" type="ORF">M9458_033171</name>
</gene>
<feature type="compositionally biased region" description="Pro residues" evidence="10">
    <location>
        <begin position="229"/>
        <end position="241"/>
    </location>
</feature>
<keyword evidence="9" id="KW-0479">Metal-binding</keyword>
<dbReference type="PANTHER" id="PTHR37984">
    <property type="entry name" value="PROTEIN CBG26694"/>
    <property type="match status" value="1"/>
</dbReference>
<feature type="domain" description="CCHC-type" evidence="11">
    <location>
        <begin position="266"/>
        <end position="280"/>
    </location>
</feature>
<feature type="non-terminal residue" evidence="13">
    <location>
        <position position="1149"/>
    </location>
</feature>
<dbReference type="InterPro" id="IPR050951">
    <property type="entry name" value="Retrovirus_Pol_polyprotein"/>
</dbReference>
<dbReference type="SUPFAM" id="SSF53098">
    <property type="entry name" value="Ribonuclease H-like"/>
    <property type="match status" value="1"/>
</dbReference>
<dbReference type="GO" id="GO:0004523">
    <property type="term" value="F:RNA-DNA hybrid ribonuclease activity"/>
    <property type="evidence" value="ECO:0007669"/>
    <property type="project" value="UniProtKB-EC"/>
</dbReference>
<feature type="region of interest" description="Disordered" evidence="10">
    <location>
        <begin position="220"/>
        <end position="254"/>
    </location>
</feature>
<evidence type="ECO:0000259" key="12">
    <source>
        <dbReference type="PROSITE" id="PS50878"/>
    </source>
</evidence>
<accession>A0ABD0PFN9</accession>
<keyword evidence="9" id="KW-0863">Zinc-finger</keyword>
<keyword evidence="9" id="KW-0862">Zinc</keyword>
<keyword evidence="5" id="KW-0540">Nuclease</keyword>
<name>A0ABD0PFN9_CIRMR</name>
<dbReference type="PROSITE" id="PS50158">
    <property type="entry name" value="ZF_CCHC"/>
    <property type="match status" value="1"/>
</dbReference>
<dbReference type="GO" id="GO:0008270">
    <property type="term" value="F:zinc ion binding"/>
    <property type="evidence" value="ECO:0007669"/>
    <property type="project" value="UniProtKB-KW"/>
</dbReference>
<evidence type="ECO:0000256" key="3">
    <source>
        <dbReference type="ARBA" id="ARBA00022679"/>
    </source>
</evidence>
<dbReference type="Gene3D" id="2.40.70.10">
    <property type="entry name" value="Acid Proteases"/>
    <property type="match status" value="1"/>
</dbReference>
<dbReference type="PANTHER" id="PTHR37984:SF5">
    <property type="entry name" value="PROTEIN NYNRIN-LIKE"/>
    <property type="match status" value="1"/>
</dbReference>
<evidence type="ECO:0000313" key="13">
    <source>
        <dbReference type="EMBL" id="KAL0172860.1"/>
    </source>
</evidence>
<dbReference type="CDD" id="cd01647">
    <property type="entry name" value="RT_LTR"/>
    <property type="match status" value="1"/>
</dbReference>
<evidence type="ECO:0000256" key="9">
    <source>
        <dbReference type="PROSITE-ProRule" id="PRU00047"/>
    </source>
</evidence>
<dbReference type="SUPFAM" id="SSF56672">
    <property type="entry name" value="DNA/RNA polymerases"/>
    <property type="match status" value="1"/>
</dbReference>
<keyword evidence="14" id="KW-1185">Reference proteome</keyword>
<dbReference type="InterPro" id="IPR005162">
    <property type="entry name" value="Retrotrans_gag_dom"/>
</dbReference>
<protein>
    <recommendedName>
        <fullName evidence="8">Gypsy retrotransposon integrase-like protein 1</fullName>
        <ecNumber evidence="2">3.1.26.4</ecNumber>
    </recommendedName>
</protein>
<dbReference type="Gene3D" id="3.30.420.10">
    <property type="entry name" value="Ribonuclease H-like superfamily/Ribonuclease H"/>
    <property type="match status" value="1"/>
</dbReference>
<evidence type="ECO:0000256" key="2">
    <source>
        <dbReference type="ARBA" id="ARBA00012180"/>
    </source>
</evidence>
<dbReference type="InterPro" id="IPR012337">
    <property type="entry name" value="RNaseH-like_sf"/>
</dbReference>
<dbReference type="PROSITE" id="PS50878">
    <property type="entry name" value="RT_POL"/>
    <property type="match status" value="1"/>
</dbReference>
<evidence type="ECO:0000256" key="5">
    <source>
        <dbReference type="ARBA" id="ARBA00022722"/>
    </source>
</evidence>
<dbReference type="CDD" id="cd00303">
    <property type="entry name" value="retropepsin_like"/>
    <property type="match status" value="1"/>
</dbReference>
<reference evidence="13 14" key="1">
    <citation type="submission" date="2024-05" db="EMBL/GenBank/DDBJ databases">
        <title>Genome sequencing and assembly of Indian major carp, Cirrhinus mrigala (Hamilton, 1822).</title>
        <authorList>
            <person name="Mohindra V."/>
            <person name="Chowdhury L.M."/>
            <person name="Lal K."/>
            <person name="Jena J.K."/>
        </authorList>
    </citation>
    <scope>NUCLEOTIDE SEQUENCE [LARGE SCALE GENOMIC DNA]</scope>
    <source>
        <strain evidence="13">CM1030</strain>
        <tissue evidence="13">Blood</tissue>
    </source>
</reference>
<evidence type="ECO:0000256" key="8">
    <source>
        <dbReference type="ARBA" id="ARBA00039658"/>
    </source>
</evidence>
<evidence type="ECO:0000256" key="6">
    <source>
        <dbReference type="ARBA" id="ARBA00022759"/>
    </source>
</evidence>
<keyword evidence="6" id="KW-0255">Endonuclease</keyword>
<dbReference type="Gene3D" id="3.10.10.10">
    <property type="entry name" value="HIV Type 1 Reverse Transcriptase, subunit A, domain 1"/>
    <property type="match status" value="1"/>
</dbReference>
<dbReference type="InterPro" id="IPR043128">
    <property type="entry name" value="Rev_trsase/Diguanyl_cyclase"/>
</dbReference>
<evidence type="ECO:0000256" key="4">
    <source>
        <dbReference type="ARBA" id="ARBA00022695"/>
    </source>
</evidence>
<evidence type="ECO:0000313" key="14">
    <source>
        <dbReference type="Proteomes" id="UP001529510"/>
    </source>
</evidence>
<dbReference type="AlphaFoldDB" id="A0ABD0PFN9"/>
<evidence type="ECO:0000256" key="1">
    <source>
        <dbReference type="ARBA" id="ARBA00010879"/>
    </source>
</evidence>
<dbReference type="Pfam" id="PF00078">
    <property type="entry name" value="RVT_1"/>
    <property type="match status" value="1"/>
</dbReference>
<dbReference type="Proteomes" id="UP001529510">
    <property type="component" value="Unassembled WGS sequence"/>
</dbReference>
<dbReference type="SUPFAM" id="SSF50630">
    <property type="entry name" value="Acid proteases"/>
    <property type="match status" value="1"/>
</dbReference>
<feature type="domain" description="Reverse transcriptase" evidence="12">
    <location>
        <begin position="517"/>
        <end position="696"/>
    </location>
</feature>
<keyword evidence="4" id="KW-0548">Nucleotidyltransferase</keyword>
<dbReference type="InterPro" id="IPR041577">
    <property type="entry name" value="RT_RNaseH_2"/>
</dbReference>
<comment type="similarity">
    <text evidence="1">Belongs to the beta type-B retroviral polymerase family. HERV class-II K(HML-2) pol subfamily.</text>
</comment>
<dbReference type="InterPro" id="IPR021109">
    <property type="entry name" value="Peptidase_aspartic_dom_sf"/>
</dbReference>
<dbReference type="EMBL" id="JAMKFB020000016">
    <property type="protein sequence ID" value="KAL0172860.1"/>
    <property type="molecule type" value="Genomic_DNA"/>
</dbReference>
<dbReference type="Gene3D" id="1.10.340.70">
    <property type="match status" value="1"/>
</dbReference>
<dbReference type="Pfam" id="PF13650">
    <property type="entry name" value="Asp_protease_2"/>
    <property type="match status" value="1"/>
</dbReference>